<dbReference type="InterPro" id="IPR029056">
    <property type="entry name" value="Ribokinase-like"/>
</dbReference>
<evidence type="ECO:0000259" key="7">
    <source>
        <dbReference type="Pfam" id="PF00294"/>
    </source>
</evidence>
<evidence type="ECO:0000313" key="8">
    <source>
        <dbReference type="EMBL" id="MFD0945839.1"/>
    </source>
</evidence>
<dbReference type="PROSITE" id="PS00583">
    <property type="entry name" value="PFKB_KINASES_1"/>
    <property type="match status" value="1"/>
</dbReference>
<name>A0ABW3H3P0_9SPHN</name>
<organism evidence="8 9">
    <name type="scientific">Sphingomonas canadensis</name>
    <dbReference type="NCBI Taxonomy" id="1219257"/>
    <lineage>
        <taxon>Bacteria</taxon>
        <taxon>Pseudomonadati</taxon>
        <taxon>Pseudomonadota</taxon>
        <taxon>Alphaproteobacteria</taxon>
        <taxon>Sphingomonadales</taxon>
        <taxon>Sphingomonadaceae</taxon>
        <taxon>Sphingomonas</taxon>
    </lineage>
</organism>
<comment type="caution">
    <text evidence="8">The sequence shown here is derived from an EMBL/GenBank/DDBJ whole genome shotgun (WGS) entry which is preliminary data.</text>
</comment>
<protein>
    <recommendedName>
        <fullName evidence="6">Phosphofructokinase</fullName>
    </recommendedName>
</protein>
<keyword evidence="3" id="KW-0547">Nucleotide-binding</keyword>
<dbReference type="Gene3D" id="3.40.1190.20">
    <property type="match status" value="1"/>
</dbReference>
<dbReference type="CDD" id="cd01164">
    <property type="entry name" value="FruK_PfkB_like"/>
    <property type="match status" value="1"/>
</dbReference>
<keyword evidence="9" id="KW-1185">Reference proteome</keyword>
<dbReference type="NCBIfam" id="TIGR03168">
    <property type="entry name" value="1-PFK"/>
    <property type="match status" value="1"/>
</dbReference>
<keyword evidence="5" id="KW-0067">ATP-binding</keyword>
<evidence type="ECO:0000313" key="9">
    <source>
        <dbReference type="Proteomes" id="UP001596977"/>
    </source>
</evidence>
<evidence type="ECO:0000256" key="2">
    <source>
        <dbReference type="ARBA" id="ARBA00022679"/>
    </source>
</evidence>
<accession>A0ABW3H3P0</accession>
<reference evidence="9" key="1">
    <citation type="journal article" date="2019" name="Int. J. Syst. Evol. Microbiol.">
        <title>The Global Catalogue of Microorganisms (GCM) 10K type strain sequencing project: providing services to taxonomists for standard genome sequencing and annotation.</title>
        <authorList>
            <consortium name="The Broad Institute Genomics Platform"/>
            <consortium name="The Broad Institute Genome Sequencing Center for Infectious Disease"/>
            <person name="Wu L."/>
            <person name="Ma J."/>
        </authorList>
    </citation>
    <scope>NUCLEOTIDE SEQUENCE [LARGE SCALE GENOMIC DNA]</scope>
    <source>
        <strain evidence="9">CCUG 62982</strain>
    </source>
</reference>
<dbReference type="InterPro" id="IPR011611">
    <property type="entry name" value="PfkB_dom"/>
</dbReference>
<keyword evidence="4" id="KW-0418">Kinase</keyword>
<dbReference type="PIRSF" id="PIRSF000535">
    <property type="entry name" value="1PFK/6PFK/LacC"/>
    <property type="match status" value="1"/>
</dbReference>
<dbReference type="RefSeq" id="WP_264943359.1">
    <property type="nucleotide sequence ID" value="NZ_JAPDRA010000002.1"/>
</dbReference>
<dbReference type="InterPro" id="IPR017583">
    <property type="entry name" value="Tagatose/fructose_Pkinase"/>
</dbReference>
<dbReference type="Pfam" id="PF00294">
    <property type="entry name" value="PfkB"/>
    <property type="match status" value="1"/>
</dbReference>
<evidence type="ECO:0000256" key="3">
    <source>
        <dbReference type="ARBA" id="ARBA00022741"/>
    </source>
</evidence>
<evidence type="ECO:0000256" key="4">
    <source>
        <dbReference type="ARBA" id="ARBA00022777"/>
    </source>
</evidence>
<keyword evidence="2 6" id="KW-0808">Transferase</keyword>
<dbReference type="PANTHER" id="PTHR46566:SF2">
    <property type="entry name" value="ATP-DEPENDENT 6-PHOSPHOFRUCTOKINASE ISOZYME 2"/>
    <property type="match status" value="1"/>
</dbReference>
<evidence type="ECO:0000256" key="6">
    <source>
        <dbReference type="PIRNR" id="PIRNR000535"/>
    </source>
</evidence>
<dbReference type="PANTHER" id="PTHR46566">
    <property type="entry name" value="1-PHOSPHOFRUCTOKINASE-RELATED"/>
    <property type="match status" value="1"/>
</dbReference>
<feature type="domain" description="Carbohydrate kinase PfkB" evidence="7">
    <location>
        <begin position="23"/>
        <end position="295"/>
    </location>
</feature>
<evidence type="ECO:0000256" key="5">
    <source>
        <dbReference type="ARBA" id="ARBA00022840"/>
    </source>
</evidence>
<comment type="similarity">
    <text evidence="1 6">Belongs to the carbohydrate kinase PfkB family.</text>
</comment>
<dbReference type="Proteomes" id="UP001596977">
    <property type="component" value="Unassembled WGS sequence"/>
</dbReference>
<evidence type="ECO:0000256" key="1">
    <source>
        <dbReference type="ARBA" id="ARBA00010688"/>
    </source>
</evidence>
<gene>
    <name evidence="8" type="ORF">ACFQ1E_05765</name>
</gene>
<proteinExistence type="inferred from homology"/>
<dbReference type="InterPro" id="IPR002173">
    <property type="entry name" value="Carboh/pur_kinase_PfkB_CS"/>
</dbReference>
<dbReference type="SUPFAM" id="SSF53613">
    <property type="entry name" value="Ribokinase-like"/>
    <property type="match status" value="1"/>
</dbReference>
<sequence length="309" mass="31192">MAEIVTLTMNPALDVTTSVPQVEPVHKLRCAPPRRDPGGGGINVARVVRALGGDAIALFPAGGPTGAAVSALLAGAGVPALPVPIAGTTRESFTVDETGSGDQFRFILPGPQIAPAELDAVIAALEGIGGPPRWIVVSGSMPPGVEAAALYRRIAAIAARTGARLVIDSSGPALAACEGVRPFLIKPSYSELGALAGRDVSEEAAQVEAARELLARGFAQMVLVSLAERGALLVSEAGAERFAAIPVKAVSGVGAGDSMIAAMVLMLSRGAEPAEAVRWGLAAGAAALLAPGTQLARREDIERLRAALG</sequence>
<dbReference type="EMBL" id="JBHTJG010000002">
    <property type="protein sequence ID" value="MFD0945839.1"/>
    <property type="molecule type" value="Genomic_DNA"/>
</dbReference>